<dbReference type="EMBL" id="CP044222">
    <property type="protein sequence ID" value="QEW06038.1"/>
    <property type="molecule type" value="Genomic_DNA"/>
</dbReference>
<dbReference type="NCBIfam" id="TIGR02563">
    <property type="entry name" value="cas_Csy4"/>
    <property type="match status" value="1"/>
</dbReference>
<evidence type="ECO:0000313" key="2">
    <source>
        <dbReference type="Proteomes" id="UP000325606"/>
    </source>
</evidence>
<dbReference type="CDD" id="cd09739">
    <property type="entry name" value="Cas6_I-F"/>
    <property type="match status" value="1"/>
</dbReference>
<organism evidence="1 2">
    <name type="scientific">Nitrincola iocasae</name>
    <dbReference type="NCBI Taxonomy" id="2614693"/>
    <lineage>
        <taxon>Bacteria</taxon>
        <taxon>Pseudomonadati</taxon>
        <taxon>Pseudomonadota</taxon>
        <taxon>Gammaproteobacteria</taxon>
        <taxon>Oceanospirillales</taxon>
        <taxon>Oceanospirillaceae</taxon>
        <taxon>Nitrincola</taxon>
    </lineage>
</organism>
<dbReference type="GO" id="GO:0043571">
    <property type="term" value="P:maintenance of CRISPR repeat elements"/>
    <property type="evidence" value="ECO:0007669"/>
    <property type="project" value="InterPro"/>
</dbReference>
<dbReference type="RefSeq" id="WP_151054074.1">
    <property type="nucleotide sequence ID" value="NZ_CP044222.1"/>
</dbReference>
<dbReference type="KEGG" id="nik:F5I99_05755"/>
<dbReference type="Gene3D" id="3.30.70.2540">
    <property type="entry name" value="CRISPR-associated endoribonuclease Cas6/Csy4"/>
    <property type="match status" value="1"/>
</dbReference>
<gene>
    <name evidence="1" type="primary">cas6f</name>
    <name evidence="1" type="ORF">F5I99_05755</name>
</gene>
<dbReference type="InterPro" id="IPR042564">
    <property type="entry name" value="CRISPR-Cas6/Csy4_sf"/>
</dbReference>
<proteinExistence type="predicted"/>
<dbReference type="Proteomes" id="UP000325606">
    <property type="component" value="Chromosome"/>
</dbReference>
<keyword evidence="2" id="KW-1185">Reference proteome</keyword>
<name>A0A5J6LCL0_9GAMM</name>
<dbReference type="GO" id="GO:0004519">
    <property type="term" value="F:endonuclease activity"/>
    <property type="evidence" value="ECO:0007669"/>
    <property type="project" value="InterPro"/>
</dbReference>
<evidence type="ECO:0000313" key="1">
    <source>
        <dbReference type="EMBL" id="QEW06038.1"/>
    </source>
</evidence>
<reference evidence="1 2" key="1">
    <citation type="submission" date="2019-09" db="EMBL/GenBank/DDBJ databases">
        <title>Nitrincola iocasae sp. nov., a bacterium isolated from the sediment collected at a cold seep field in South China Sea.</title>
        <authorList>
            <person name="Zhang H."/>
            <person name="Wang H."/>
            <person name="Li C."/>
        </authorList>
    </citation>
    <scope>NUCLEOTIDE SEQUENCE [LARGE SCALE GENOMIC DNA]</scope>
    <source>
        <strain evidence="1 2">KXZD1103</strain>
    </source>
</reference>
<protein>
    <submittedName>
        <fullName evidence="1">Type I-F CRISPR-associated endoribonuclease Cas6/Csy4</fullName>
    </submittedName>
</protein>
<dbReference type="AlphaFoldDB" id="A0A5J6LCL0"/>
<dbReference type="Pfam" id="PF09618">
    <property type="entry name" value="Cas_Csy4"/>
    <property type="match status" value="1"/>
</dbReference>
<dbReference type="InterPro" id="IPR013396">
    <property type="entry name" value="CRISPR-assoc_prot_Csy4"/>
</dbReference>
<sequence>MNVYQDITLLPDADIAAGFLWQKLYQQVHIALVEHKVGDNQSTIAISFPEYGQKGFPLGSKLRLFAPEQAQLEKLNIAGYLSRLLDYVHLKSIQPVPSSTTGYASFVRHHAKGHARIEKDEREKAELWARKSGKSLEECLETLAKTRPQADNKLPFIWMESQETKKRDAALDGKFPLFISMIEYKVDRTGKLNCYGLSYPQYPVALPQF</sequence>
<accession>A0A5J6LCL0</accession>